<name>A3DL17_STAMF</name>
<dbReference type="PROSITE" id="PS50263">
    <property type="entry name" value="CN_HYDROLASE"/>
    <property type="match status" value="1"/>
</dbReference>
<dbReference type="AlphaFoldDB" id="A3DL17"/>
<keyword evidence="3" id="KW-1185">Reference proteome</keyword>
<dbReference type="InterPro" id="IPR003010">
    <property type="entry name" value="C-N_Hydrolase"/>
</dbReference>
<dbReference type="InterPro" id="IPR036526">
    <property type="entry name" value="C-N_Hydrolase_sf"/>
</dbReference>
<dbReference type="PANTHER" id="PTHR23088">
    <property type="entry name" value="NITRILASE-RELATED"/>
    <property type="match status" value="1"/>
</dbReference>
<feature type="domain" description="CN hydrolase" evidence="1">
    <location>
        <begin position="4"/>
        <end position="256"/>
    </location>
</feature>
<dbReference type="PANTHER" id="PTHR23088:SF27">
    <property type="entry name" value="DEAMINATED GLUTATHIONE AMIDASE"/>
    <property type="match status" value="1"/>
</dbReference>
<dbReference type="eggNOG" id="arCOG00062">
    <property type="taxonomic scope" value="Archaea"/>
</dbReference>
<dbReference type="Proteomes" id="UP000000254">
    <property type="component" value="Chromosome"/>
</dbReference>
<evidence type="ECO:0000259" key="1">
    <source>
        <dbReference type="PROSITE" id="PS50263"/>
    </source>
</evidence>
<dbReference type="OrthoDB" id="39312at2157"/>
<dbReference type="Gene3D" id="3.60.110.10">
    <property type="entry name" value="Carbon-nitrogen hydrolase"/>
    <property type="match status" value="1"/>
</dbReference>
<evidence type="ECO:0000313" key="2">
    <source>
        <dbReference type="EMBL" id="ABN69327.1"/>
    </source>
</evidence>
<reference evidence="2 3" key="2">
    <citation type="journal article" date="2009" name="Stand. Genomic Sci.">
        <title>Complete genome sequence of Staphylothermus marinus Stetter and Fiala 1986 type strain F1.</title>
        <authorList>
            <person name="Anderson I.J."/>
            <person name="Sun H."/>
            <person name="Lapidus A."/>
            <person name="Copeland A."/>
            <person name="Glavina Del Rio T."/>
            <person name="Tice H."/>
            <person name="Dalin E."/>
            <person name="Lucas S."/>
            <person name="Barry K."/>
            <person name="Land M."/>
            <person name="Richardson P."/>
            <person name="Huber H."/>
            <person name="Kyrpides N.C."/>
        </authorList>
    </citation>
    <scope>NUCLEOTIDE SEQUENCE [LARGE SCALE GENOMIC DNA]</scope>
    <source>
        <strain evidence="3">ATCC 43588 / DSM 3639 / JCM 9404 / F1</strain>
    </source>
</reference>
<proteinExistence type="predicted"/>
<accession>A3DL17</accession>
<protein>
    <submittedName>
        <fullName evidence="2">Nitrilase/cyanide hydratase and apolipoprotein N-acyltransferase</fullName>
    </submittedName>
</protein>
<reference evidence="3" key="1">
    <citation type="journal article" date="2009" name="BMC Genomics">
        <title>The complete genome sequence of Staphylothermus marinus reveals differences in sulfur metabolism among heterotrophic Crenarchaeota.</title>
        <authorList>
            <person name="Anderson I.J."/>
            <person name="Dharmarajan L."/>
            <person name="Rodriguez J."/>
            <person name="Hooper S."/>
            <person name="Porat I."/>
            <person name="Ulrich L.E."/>
            <person name="Elkins J.G."/>
            <person name="Mavromatis K."/>
            <person name="Sun H."/>
            <person name="Land M."/>
            <person name="Lapidus A."/>
            <person name="Lucas S."/>
            <person name="Barry K."/>
            <person name="Huber H."/>
            <person name="Zhulin I.B."/>
            <person name="Whitman W.B."/>
            <person name="Mukhopadhyay B."/>
            <person name="Woese C."/>
            <person name="Bristow J."/>
            <person name="Kyrpides N."/>
        </authorList>
    </citation>
    <scope>NUCLEOTIDE SEQUENCE [LARGE SCALE GENOMIC DNA]</scope>
    <source>
        <strain evidence="3">ATCC 43588 / DSM 3639 / JCM 9404 / F1</strain>
    </source>
</reference>
<dbReference type="STRING" id="399550.Smar_0214"/>
<sequence>MNEIFVGILQDEFTVDPMENYKRIRELLEEKHQVADIVVVPEYSMINILAGLKPSDVYERAERINDSIYISKISDLAAKLDTYMLIHFIEKTDTPPKTMSSSILVHPSGRIDKVYSKMHLFDAYGYRESDYFLPGRTLSRPLVFNHVRFYVAICYDLRFPELFRSYARKDAYGVFIHAGWVRGPLKEEILDLLARARSHENTMYIILSDQTGKQYVGRSGVFSPHGFREIDMGYRRGYVEWPINPDDVLEARKVVPVVEQSRTRWDIVLKTAK</sequence>
<dbReference type="HOGENOM" id="CLU_030130_1_2_2"/>
<dbReference type="SUPFAM" id="SSF56317">
    <property type="entry name" value="Carbon-nitrogen hydrolase"/>
    <property type="match status" value="1"/>
</dbReference>
<organism evidence="2 3">
    <name type="scientific">Staphylothermus marinus (strain ATCC 43588 / DSM 3639 / JCM 9404 / F1)</name>
    <dbReference type="NCBI Taxonomy" id="399550"/>
    <lineage>
        <taxon>Archaea</taxon>
        <taxon>Thermoproteota</taxon>
        <taxon>Thermoprotei</taxon>
        <taxon>Desulfurococcales</taxon>
        <taxon>Desulfurococcaceae</taxon>
        <taxon>Staphylothermus</taxon>
    </lineage>
</organism>
<evidence type="ECO:0000313" key="3">
    <source>
        <dbReference type="Proteomes" id="UP000000254"/>
    </source>
</evidence>
<dbReference type="GeneID" id="4907474"/>
<dbReference type="KEGG" id="smr:Smar_0214"/>
<dbReference type="EMBL" id="CP000575">
    <property type="protein sequence ID" value="ABN69327.1"/>
    <property type="molecule type" value="Genomic_DNA"/>
</dbReference>
<dbReference type="CDD" id="cd07581">
    <property type="entry name" value="nitrilase_3"/>
    <property type="match status" value="1"/>
</dbReference>
<dbReference type="RefSeq" id="WP_011838518.1">
    <property type="nucleotide sequence ID" value="NC_009033.1"/>
</dbReference>
<gene>
    <name evidence="2" type="ordered locus">Smar_0214</name>
</gene>
<dbReference type="Pfam" id="PF00795">
    <property type="entry name" value="CN_hydrolase"/>
    <property type="match status" value="1"/>
</dbReference>